<organism evidence="11 12">
    <name type="scientific">Candidatus Kerfeldbacteria bacterium CG08_land_8_20_14_0_20_40_16</name>
    <dbReference type="NCBI Taxonomy" id="2014244"/>
    <lineage>
        <taxon>Bacteria</taxon>
        <taxon>Candidatus Kerfeldiibacteriota</taxon>
    </lineage>
</organism>
<dbReference type="EMBL" id="PEXU01000002">
    <property type="protein sequence ID" value="PIS43094.1"/>
    <property type="molecule type" value="Genomic_DNA"/>
</dbReference>
<name>A0A2H0YX68_9BACT</name>
<comment type="caution">
    <text evidence="11">The sequence shown here is derived from an EMBL/GenBank/DDBJ whole genome shotgun (WGS) entry which is preliminary data.</text>
</comment>
<evidence type="ECO:0000313" key="12">
    <source>
        <dbReference type="Proteomes" id="UP000231542"/>
    </source>
</evidence>
<dbReference type="GO" id="GO:0003887">
    <property type="term" value="F:DNA-directed DNA polymerase activity"/>
    <property type="evidence" value="ECO:0007669"/>
    <property type="project" value="UniProtKB-KW"/>
</dbReference>
<evidence type="ECO:0000256" key="1">
    <source>
        <dbReference type="ARBA" id="ARBA00012417"/>
    </source>
</evidence>
<dbReference type="Pfam" id="PF06144">
    <property type="entry name" value="DNA_pol3_delta"/>
    <property type="match status" value="1"/>
</dbReference>
<proteinExistence type="inferred from homology"/>
<dbReference type="InterPro" id="IPR027417">
    <property type="entry name" value="P-loop_NTPase"/>
</dbReference>
<dbReference type="Gene3D" id="3.40.50.300">
    <property type="entry name" value="P-loop containing nucleotide triphosphate hydrolases"/>
    <property type="match status" value="1"/>
</dbReference>
<evidence type="ECO:0000256" key="3">
    <source>
        <dbReference type="ARBA" id="ARBA00022679"/>
    </source>
</evidence>
<sequence>MIIFIHGEDTYRTQQRVTQLKEAFIKKYSHSGLNVVTLDGEDLTLSDFRNKCFSAGLLEKKRLIIIKNVVSQSSDKELLQGVLELIESKKFPKDNILIFWEGSLNEEKPKKGEASLKGALLKTLAKERAERFELLSIDELKKWTLKEIKERRGKIESGALEELVSKVGQDLWQMNNEIEKLVNYCSGRQIARQDVVAFVQSKFDENIFHLTDALGQRQKKQALKLIHDQLASGAEPLLLLSKFIWQFRNLIQIKEMIRQGRTSAEITKELKLHPFVVQKTVPQANRFSEEELKEIYSGLLEIDFKLKNSDTAPALLFDLLVMKVCD</sequence>
<keyword evidence="4" id="KW-0548">Nucleotidyltransferase</keyword>
<keyword evidence="5" id="KW-0235">DNA replication</keyword>
<evidence type="ECO:0000256" key="4">
    <source>
        <dbReference type="ARBA" id="ARBA00022695"/>
    </source>
</evidence>
<evidence type="ECO:0000256" key="6">
    <source>
        <dbReference type="ARBA" id="ARBA00022932"/>
    </source>
</evidence>
<evidence type="ECO:0000259" key="10">
    <source>
        <dbReference type="Pfam" id="PF21694"/>
    </source>
</evidence>
<evidence type="ECO:0000313" key="11">
    <source>
        <dbReference type="EMBL" id="PIS43094.1"/>
    </source>
</evidence>
<evidence type="ECO:0000259" key="9">
    <source>
        <dbReference type="Pfam" id="PF06144"/>
    </source>
</evidence>
<dbReference type="SUPFAM" id="SSF48019">
    <property type="entry name" value="post-AAA+ oligomerization domain-like"/>
    <property type="match status" value="1"/>
</dbReference>
<gene>
    <name evidence="11" type="primary">holA</name>
    <name evidence="11" type="ORF">COT24_00140</name>
</gene>
<protein>
    <recommendedName>
        <fullName evidence="2">DNA polymerase III subunit delta</fullName>
        <ecNumber evidence="1">2.7.7.7</ecNumber>
    </recommendedName>
</protein>
<comment type="catalytic activity">
    <reaction evidence="8">
        <text>DNA(n) + a 2'-deoxyribonucleoside 5'-triphosphate = DNA(n+1) + diphosphate</text>
        <dbReference type="Rhea" id="RHEA:22508"/>
        <dbReference type="Rhea" id="RHEA-COMP:17339"/>
        <dbReference type="Rhea" id="RHEA-COMP:17340"/>
        <dbReference type="ChEBI" id="CHEBI:33019"/>
        <dbReference type="ChEBI" id="CHEBI:61560"/>
        <dbReference type="ChEBI" id="CHEBI:173112"/>
        <dbReference type="EC" id="2.7.7.7"/>
    </reaction>
</comment>
<dbReference type="InterPro" id="IPR048466">
    <property type="entry name" value="DNA_pol3_delta-like_C"/>
</dbReference>
<dbReference type="GO" id="GO:0009360">
    <property type="term" value="C:DNA polymerase III complex"/>
    <property type="evidence" value="ECO:0007669"/>
    <property type="project" value="InterPro"/>
</dbReference>
<evidence type="ECO:0000256" key="2">
    <source>
        <dbReference type="ARBA" id="ARBA00017703"/>
    </source>
</evidence>
<dbReference type="PANTHER" id="PTHR34388">
    <property type="entry name" value="DNA POLYMERASE III SUBUNIT DELTA"/>
    <property type="match status" value="1"/>
</dbReference>
<dbReference type="InterPro" id="IPR005790">
    <property type="entry name" value="DNA_polIII_delta"/>
</dbReference>
<reference evidence="11 12" key="1">
    <citation type="submission" date="2017-09" db="EMBL/GenBank/DDBJ databases">
        <title>Depth-based differentiation of microbial function through sediment-hosted aquifers and enrichment of novel symbionts in the deep terrestrial subsurface.</title>
        <authorList>
            <person name="Probst A.J."/>
            <person name="Ladd B."/>
            <person name="Jarett J.K."/>
            <person name="Geller-Mcgrath D.E."/>
            <person name="Sieber C.M."/>
            <person name="Emerson J.B."/>
            <person name="Anantharaman K."/>
            <person name="Thomas B.C."/>
            <person name="Malmstrom R."/>
            <person name="Stieglmeier M."/>
            <person name="Klingl A."/>
            <person name="Woyke T."/>
            <person name="Ryan C.M."/>
            <person name="Banfield J.F."/>
        </authorList>
    </citation>
    <scope>NUCLEOTIDE SEQUENCE [LARGE SCALE GENOMIC DNA]</scope>
    <source>
        <strain evidence="11">CG08_land_8_20_14_0_20_40_16</strain>
    </source>
</reference>
<dbReference type="InterPro" id="IPR008921">
    <property type="entry name" value="DNA_pol3_clamp-load_cplx_C"/>
</dbReference>
<keyword evidence="6" id="KW-0239">DNA-directed DNA polymerase</keyword>
<comment type="similarity">
    <text evidence="7">Belongs to the DNA polymerase HolA subunit family.</text>
</comment>
<dbReference type="Pfam" id="PF21694">
    <property type="entry name" value="DNA_pol3_delta_C"/>
    <property type="match status" value="1"/>
</dbReference>
<dbReference type="Gene3D" id="1.10.8.60">
    <property type="match status" value="1"/>
</dbReference>
<dbReference type="GO" id="GO:0006261">
    <property type="term" value="P:DNA-templated DNA replication"/>
    <property type="evidence" value="ECO:0007669"/>
    <property type="project" value="TreeGrafter"/>
</dbReference>
<dbReference type="EC" id="2.7.7.7" evidence="1"/>
<keyword evidence="3" id="KW-0808">Transferase</keyword>
<dbReference type="GO" id="GO:0003677">
    <property type="term" value="F:DNA binding"/>
    <property type="evidence" value="ECO:0007669"/>
    <property type="project" value="InterPro"/>
</dbReference>
<accession>A0A2H0YX68</accession>
<feature type="domain" description="DNA polymerase III delta N-terminal" evidence="9">
    <location>
        <begin position="5"/>
        <end position="126"/>
    </location>
</feature>
<evidence type="ECO:0000256" key="7">
    <source>
        <dbReference type="ARBA" id="ARBA00034754"/>
    </source>
</evidence>
<feature type="domain" description="DNA polymerase III delta subunit-like C-terminal" evidence="10">
    <location>
        <begin position="205"/>
        <end position="323"/>
    </location>
</feature>
<dbReference type="AlphaFoldDB" id="A0A2H0YX68"/>
<dbReference type="Gene3D" id="1.20.272.10">
    <property type="match status" value="1"/>
</dbReference>
<dbReference type="NCBIfam" id="TIGR01128">
    <property type="entry name" value="holA"/>
    <property type="match status" value="1"/>
</dbReference>
<dbReference type="InterPro" id="IPR010372">
    <property type="entry name" value="DNA_pol3_delta_N"/>
</dbReference>
<dbReference type="SUPFAM" id="SSF52540">
    <property type="entry name" value="P-loop containing nucleoside triphosphate hydrolases"/>
    <property type="match status" value="1"/>
</dbReference>
<evidence type="ECO:0000256" key="5">
    <source>
        <dbReference type="ARBA" id="ARBA00022705"/>
    </source>
</evidence>
<dbReference type="Proteomes" id="UP000231542">
    <property type="component" value="Unassembled WGS sequence"/>
</dbReference>
<evidence type="ECO:0000256" key="8">
    <source>
        <dbReference type="ARBA" id="ARBA00049244"/>
    </source>
</evidence>
<dbReference type="PANTHER" id="PTHR34388:SF1">
    <property type="entry name" value="DNA POLYMERASE III SUBUNIT DELTA"/>
    <property type="match status" value="1"/>
</dbReference>